<proteinExistence type="predicted"/>
<comment type="caution">
    <text evidence="2">The sequence shown here is derived from an EMBL/GenBank/DDBJ whole genome shotgun (WGS) entry which is preliminary data.</text>
</comment>
<dbReference type="EMBL" id="NMUH01001666">
    <property type="protein sequence ID" value="MQL94383.1"/>
    <property type="molecule type" value="Genomic_DNA"/>
</dbReference>
<gene>
    <name evidence="2" type="ORF">Taro_027038</name>
</gene>
<sequence length="106" mass="12739">MVECRPVRTSRDVMSRRSNRPQHHEALYFPHCRLWITEYSCKVWYKPCRRRLIPRQHSRHSWRPRSDFQELDPAISHDKRIAGAKEEASPMFLCCGDHPGARRKKI</sequence>
<feature type="region of interest" description="Disordered" evidence="1">
    <location>
        <begin position="1"/>
        <end position="20"/>
    </location>
</feature>
<organism evidence="2 3">
    <name type="scientific">Colocasia esculenta</name>
    <name type="common">Wild taro</name>
    <name type="synonym">Arum esculentum</name>
    <dbReference type="NCBI Taxonomy" id="4460"/>
    <lineage>
        <taxon>Eukaryota</taxon>
        <taxon>Viridiplantae</taxon>
        <taxon>Streptophyta</taxon>
        <taxon>Embryophyta</taxon>
        <taxon>Tracheophyta</taxon>
        <taxon>Spermatophyta</taxon>
        <taxon>Magnoliopsida</taxon>
        <taxon>Liliopsida</taxon>
        <taxon>Araceae</taxon>
        <taxon>Aroideae</taxon>
        <taxon>Colocasieae</taxon>
        <taxon>Colocasia</taxon>
    </lineage>
</organism>
<evidence type="ECO:0000313" key="2">
    <source>
        <dbReference type="EMBL" id="MQL94383.1"/>
    </source>
</evidence>
<reference evidence="2" key="1">
    <citation type="submission" date="2017-07" db="EMBL/GenBank/DDBJ databases">
        <title>Taro Niue Genome Assembly and Annotation.</title>
        <authorList>
            <person name="Atibalentja N."/>
            <person name="Keating K."/>
            <person name="Fields C.J."/>
        </authorList>
    </citation>
    <scope>NUCLEOTIDE SEQUENCE</scope>
    <source>
        <strain evidence="2">Niue_2</strain>
        <tissue evidence="2">Leaf</tissue>
    </source>
</reference>
<accession>A0A843VQG3</accession>
<protein>
    <submittedName>
        <fullName evidence="2">Uncharacterized protein</fullName>
    </submittedName>
</protein>
<evidence type="ECO:0000256" key="1">
    <source>
        <dbReference type="SAM" id="MobiDB-lite"/>
    </source>
</evidence>
<feature type="compositionally biased region" description="Basic and acidic residues" evidence="1">
    <location>
        <begin position="1"/>
        <end position="15"/>
    </location>
</feature>
<dbReference type="Proteomes" id="UP000652761">
    <property type="component" value="Unassembled WGS sequence"/>
</dbReference>
<evidence type="ECO:0000313" key="3">
    <source>
        <dbReference type="Proteomes" id="UP000652761"/>
    </source>
</evidence>
<dbReference type="AlphaFoldDB" id="A0A843VQG3"/>
<name>A0A843VQG3_COLES</name>
<keyword evidence="3" id="KW-1185">Reference proteome</keyword>